<keyword evidence="1" id="KW-0677">Repeat</keyword>
<dbReference type="NCBIfam" id="TIGR03696">
    <property type="entry name" value="Rhs_assc_core"/>
    <property type="match status" value="1"/>
</dbReference>
<dbReference type="Proteomes" id="UP000006728">
    <property type="component" value="Chromosome"/>
</dbReference>
<dbReference type="InterPro" id="IPR006530">
    <property type="entry name" value="YD"/>
</dbReference>
<dbReference type="Gene3D" id="2.180.10.10">
    <property type="entry name" value="RHS repeat-associated core"/>
    <property type="match status" value="3"/>
</dbReference>
<feature type="compositionally biased region" description="Basic and acidic residues" evidence="2">
    <location>
        <begin position="1403"/>
        <end position="1420"/>
    </location>
</feature>
<feature type="region of interest" description="Disordered" evidence="2">
    <location>
        <begin position="250"/>
        <end position="377"/>
    </location>
</feature>
<dbReference type="SUPFAM" id="SSF69322">
    <property type="entry name" value="Tricorn protease domain 2"/>
    <property type="match status" value="1"/>
</dbReference>
<dbReference type="InterPro" id="IPR056823">
    <property type="entry name" value="TEN-like_YD-shell"/>
</dbReference>
<dbReference type="RefSeq" id="WP_011874467.1">
    <property type="nucleotide sequence ID" value="NC_009142.1"/>
</dbReference>
<feature type="region of interest" description="Disordered" evidence="2">
    <location>
        <begin position="1369"/>
        <end position="1457"/>
    </location>
</feature>
<dbReference type="PANTHER" id="PTHR32305">
    <property type="match status" value="1"/>
</dbReference>
<keyword evidence="6" id="KW-1185">Reference proteome</keyword>
<dbReference type="KEGG" id="sen:SACE_4812"/>
<feature type="domain" description="DUF6531" evidence="3">
    <location>
        <begin position="375"/>
        <end position="447"/>
    </location>
</feature>
<dbReference type="STRING" id="405948.SACE_4812"/>
<feature type="compositionally biased region" description="Gly residues" evidence="2">
    <location>
        <begin position="325"/>
        <end position="340"/>
    </location>
</feature>
<evidence type="ECO:0000256" key="1">
    <source>
        <dbReference type="ARBA" id="ARBA00022737"/>
    </source>
</evidence>
<dbReference type="InterPro" id="IPR045351">
    <property type="entry name" value="DUF6531"/>
</dbReference>
<protein>
    <submittedName>
        <fullName evidence="5">Rhs protein</fullName>
    </submittedName>
</protein>
<accession>A4FJ52</accession>
<feature type="compositionally biased region" description="Polar residues" evidence="2">
    <location>
        <begin position="307"/>
        <end position="320"/>
    </location>
</feature>
<dbReference type="PANTHER" id="PTHR32305:SF15">
    <property type="entry name" value="PROTEIN RHSA-RELATED"/>
    <property type="match status" value="1"/>
</dbReference>
<dbReference type="NCBIfam" id="TIGR01643">
    <property type="entry name" value="YD_repeat_2x"/>
    <property type="match status" value="8"/>
</dbReference>
<evidence type="ECO:0000259" key="4">
    <source>
        <dbReference type="Pfam" id="PF25023"/>
    </source>
</evidence>
<dbReference type="SUPFAM" id="SSF140453">
    <property type="entry name" value="EsxAB dimer-like"/>
    <property type="match status" value="1"/>
</dbReference>
<dbReference type="Gene3D" id="1.20.1260.20">
    <property type="entry name" value="PPE superfamily"/>
    <property type="match status" value="1"/>
</dbReference>
<evidence type="ECO:0000313" key="6">
    <source>
        <dbReference type="Proteomes" id="UP000006728"/>
    </source>
</evidence>
<dbReference type="EMBL" id="AM420293">
    <property type="protein sequence ID" value="CAM04077.1"/>
    <property type="molecule type" value="Genomic_DNA"/>
</dbReference>
<dbReference type="InterPro" id="IPR038332">
    <property type="entry name" value="PPE_sf"/>
</dbReference>
<dbReference type="eggNOG" id="COG1403">
    <property type="taxonomic scope" value="Bacteria"/>
</dbReference>
<feature type="compositionally biased region" description="Low complexity" evidence="2">
    <location>
        <begin position="294"/>
        <end position="306"/>
    </location>
</feature>
<dbReference type="InterPro" id="IPR036689">
    <property type="entry name" value="ESAT-6-like_sf"/>
</dbReference>
<dbReference type="InterPro" id="IPR031325">
    <property type="entry name" value="RHS_repeat"/>
</dbReference>
<gene>
    <name evidence="5" type="primary">rhsA</name>
    <name evidence="5" type="ordered locus">SACE_4812</name>
</gene>
<organism evidence="5 6">
    <name type="scientific">Saccharopolyspora erythraea (strain ATCC 11635 / DSM 40517 / JCM 4748 / NBRC 13426 / NCIMB 8594 / NRRL 2338)</name>
    <dbReference type="NCBI Taxonomy" id="405948"/>
    <lineage>
        <taxon>Bacteria</taxon>
        <taxon>Bacillati</taxon>
        <taxon>Actinomycetota</taxon>
        <taxon>Actinomycetes</taxon>
        <taxon>Pseudonocardiales</taxon>
        <taxon>Pseudonocardiaceae</taxon>
        <taxon>Saccharopolyspora</taxon>
    </lineage>
</organism>
<dbReference type="InterPro" id="IPR022385">
    <property type="entry name" value="Rhs_assc_core"/>
</dbReference>
<proteinExistence type="predicted"/>
<dbReference type="Pfam" id="PF25023">
    <property type="entry name" value="TEN_YD-shell"/>
    <property type="match status" value="1"/>
</dbReference>
<feature type="compositionally biased region" description="Low complexity" evidence="2">
    <location>
        <begin position="267"/>
        <end position="278"/>
    </location>
</feature>
<sequence>MTNPLVAEREDSTQGFSGVPILESVDETRKAIESGDWAAGVLGAVGTGLDALGMALDPFGAILAAGVGWLMEHVGPVSDALDSLTGDPDEIKAHSQTWKNIGAELGAIAGDMAGLVDKDTAAWTGAAAEAYRARSADTGKLITAARSAAEGASSGIATAGEVVGAVRTLVRDIIAELVGHLVSWALQVVATLGIGLTWVVPQVVAEVAKVTAKIADITTKLVKAMQSLMPMLKKLGGSFDEAADALKKIKNNDSTAPPPKPGEGARGPAPNGPDSAGPGPNPPGPGHNSGGPGPSSTSSNSAGPDSTTSNSAGPNTNPPQDSSRGGNGPGAGTTGGGDGPGPANTRSAGADGPPSGMPNPPRIGAVSAETRPCKGDPVDVSTGEVVLVQRDMALPHPLELVLERTHLSGYRAGRWFGPSWTSTADQRLEVGREHVCYFAPDGVRLVYPLPAVGAEVLPLEGARWPLRRRTADTYVLTEAGRGRTLEFAPRGRGPLPLVRVADDDGNTIDFEHDERGAPRRLSHSAGYLVDLTTSDGRITAVRVLDPGSDLAVAVMRYDYDGRGRLVGVTDSSGAPQRFHYDDAGRMTGWEDRNGGWYRYVYDSSGRCVRTVGDRGFFDGSFSYDRERLVTTFTDSLGNSTEIHLNAENQVLREVGPLGGTTSRTWDRYDRLLSRTDPLGRTTGYEWNADGELAAVVRPDGSRVRIERWTQDALDIAVDGPDGRTWRRSYSGEAIPDPLTTQLGVAEGVADSGADTAPADALADEVTAGSSDDRTETDLFGRPRVVVDRDGGTTQLTWNVEGRLLSRVLPSGAREQWQYDREGNQLRHVGALGQVTGHEYGRLDLLTATVDATGARTTYDYDTEARLVAVTNPNGQIWRYTFDAEGRLVEESDFDDRVTRYAYDAAGQLLRSVNAAGEQVEYGYDVLGNVVWRRTPTEVATFAYDPVGRLVEAANGDATITVERDERSRVTTHTVNGLTVAFRYDDGGGGVHRRTPSGVDSSWTFHDGLPAALRLGGHHVAFTHDERGRQTRRQVDDVWVLTQTHDAEGRLTGQTVTAAGNEVVRRSFGYRPDGALAAVDDSGAGTTRYELDAAGRVTEVLAPGRSESYRYDGTGNLTASDTGGGLLRHRYRGNAPAGLGAVSYEHDAQGRLVLRRVRDAAGTERVWRFTWNALDRLTSVVTPDGAWWAYRYDPLGRRIAKQRLVVRAPGTAPAVAEQVDFVWDGTVVVEQRTGAHVLTWEYHPDDGHPVAQLEQSSATRARFAGVVTDQIGSPVELVDAAGGIVRRARCTLWGLVTGSEAAATPLRFPGQHHDAETGLHYNVYRYYDPVTARYLSPDPLGLEPAPNAVAYVPNPLVACDPLGLASQGSSCATGGDGGGGGRGQKRRNADGDANHAADTRGGPRRSDRQREQNIRRQEESGGRITRHGGSRPAPTQEPSQRGTWNERSRPGYNDGTKDQVLDRMERNDRGDYKCQGQCERFLPEQDITIDHVRDWKTWIKDTAAPDESGKITSQSAKDAYSDIRNLEGLCGPCNSSKNGPKGIHD</sequence>
<dbReference type="PRINTS" id="PR00394">
    <property type="entry name" value="RHSPROTEIN"/>
</dbReference>
<evidence type="ECO:0000256" key="2">
    <source>
        <dbReference type="SAM" id="MobiDB-lite"/>
    </source>
</evidence>
<dbReference type="Pfam" id="PF05593">
    <property type="entry name" value="RHS_repeat"/>
    <property type="match status" value="3"/>
</dbReference>
<evidence type="ECO:0000259" key="3">
    <source>
        <dbReference type="Pfam" id="PF20148"/>
    </source>
</evidence>
<feature type="domain" description="Teneurin-like YD-shell" evidence="4">
    <location>
        <begin position="1034"/>
        <end position="1337"/>
    </location>
</feature>
<dbReference type="InterPro" id="IPR050708">
    <property type="entry name" value="T6SS_VgrG/RHS"/>
</dbReference>
<name>A4FJ52_SACEN</name>
<feature type="compositionally biased region" description="Basic and acidic residues" evidence="2">
    <location>
        <begin position="1386"/>
        <end position="1397"/>
    </location>
</feature>
<reference evidence="5 6" key="1">
    <citation type="journal article" date="2007" name="Nat. Biotechnol.">
        <title>Complete genome sequence of the erythromycin-producing bacterium Saccharopolyspora erythraea NRRL23338.</title>
        <authorList>
            <person name="Oliynyk M."/>
            <person name="Samborskyy M."/>
            <person name="Lester J.B."/>
            <person name="Mironenko T."/>
            <person name="Scott N."/>
            <person name="Dickens S."/>
            <person name="Haydock S.F."/>
            <person name="Leadlay P.F."/>
        </authorList>
    </citation>
    <scope>NUCLEOTIDE SEQUENCE [LARGE SCALE GENOMIC DNA]</scope>
    <source>
        <strain evidence="6">ATCC 11635 / DSM 40517 / JCM 4748 / NBRC 13426 / NCIMB 8594 / NRRL 2338</strain>
    </source>
</reference>
<dbReference type="HOGENOM" id="CLU_001218_1_2_11"/>
<evidence type="ECO:0000313" key="5">
    <source>
        <dbReference type="EMBL" id="CAM04077.1"/>
    </source>
</evidence>
<dbReference type="eggNOG" id="COG3209">
    <property type="taxonomic scope" value="Bacteria"/>
</dbReference>
<feature type="compositionally biased region" description="Basic and acidic residues" evidence="2">
    <location>
        <begin position="1443"/>
        <end position="1457"/>
    </location>
</feature>
<dbReference type="Pfam" id="PF20148">
    <property type="entry name" value="DUF6531"/>
    <property type="match status" value="1"/>
</dbReference>